<dbReference type="PANTHER" id="PTHR48081:SF8">
    <property type="entry name" value="ALPHA_BETA HYDROLASE FOLD-3 DOMAIN-CONTAINING PROTEIN-RELATED"/>
    <property type="match status" value="1"/>
</dbReference>
<dbReference type="PANTHER" id="PTHR48081">
    <property type="entry name" value="AB HYDROLASE SUPERFAMILY PROTEIN C4A8.06C"/>
    <property type="match status" value="1"/>
</dbReference>
<dbReference type="InterPro" id="IPR029058">
    <property type="entry name" value="AB_hydrolase_fold"/>
</dbReference>
<evidence type="ECO:0000313" key="3">
    <source>
        <dbReference type="EMBL" id="MFC0681573.1"/>
    </source>
</evidence>
<organism evidence="3 4">
    <name type="scientific">Lysobacter korlensis</name>
    <dbReference type="NCBI Taxonomy" id="553636"/>
    <lineage>
        <taxon>Bacteria</taxon>
        <taxon>Pseudomonadati</taxon>
        <taxon>Pseudomonadota</taxon>
        <taxon>Gammaproteobacteria</taxon>
        <taxon>Lysobacterales</taxon>
        <taxon>Lysobacteraceae</taxon>
        <taxon>Lysobacter</taxon>
    </lineage>
</organism>
<reference evidence="3 4" key="1">
    <citation type="submission" date="2024-09" db="EMBL/GenBank/DDBJ databases">
        <authorList>
            <person name="Sun Q."/>
            <person name="Mori K."/>
        </authorList>
    </citation>
    <scope>NUCLEOTIDE SEQUENCE [LARGE SCALE GENOMIC DNA]</scope>
    <source>
        <strain evidence="3 4">KCTC 23076</strain>
    </source>
</reference>
<evidence type="ECO:0000259" key="2">
    <source>
        <dbReference type="Pfam" id="PF07859"/>
    </source>
</evidence>
<comment type="caution">
    <text evidence="3">The sequence shown here is derived from an EMBL/GenBank/DDBJ whole genome shotgun (WGS) entry which is preliminary data.</text>
</comment>
<dbReference type="InterPro" id="IPR013094">
    <property type="entry name" value="AB_hydrolase_3"/>
</dbReference>
<proteinExistence type="predicted"/>
<dbReference type="GO" id="GO:0016787">
    <property type="term" value="F:hydrolase activity"/>
    <property type="evidence" value="ECO:0007669"/>
    <property type="project" value="UniProtKB-KW"/>
</dbReference>
<dbReference type="Proteomes" id="UP001589896">
    <property type="component" value="Unassembled WGS sequence"/>
</dbReference>
<sequence length="306" mass="32293">MSVPDMIRHLETHGEQPDPRTDIDTASLISAYPELGAVNVTDLTIATPHGEQPARLYRLPDATPIAGLVWAHGGAFVGGHLDMPESHWVALSLAARGVSVLAVDYSKALNGVRFPVPSDDVLAAWEWAVANIDRLGVTVGRLHLGGASAGGNLTAGVIARLRDAGGVLPASLVIVYPALHSTMPEPSEELHGKLEEHGGMPLEVMRQLNLNFTGSEEGLTDPVAFPGHGEASGFPPVYILNADTDPLRASGEAFGRQLRDAGGRVLVEVEPEAAHGHLDQPHSAEGRSSVERIFDWLTGVKAPTSG</sequence>
<name>A0ABV6RX68_9GAMM</name>
<evidence type="ECO:0000256" key="1">
    <source>
        <dbReference type="ARBA" id="ARBA00022801"/>
    </source>
</evidence>
<dbReference type="EMBL" id="JBHLTG010000008">
    <property type="protein sequence ID" value="MFC0681573.1"/>
    <property type="molecule type" value="Genomic_DNA"/>
</dbReference>
<dbReference type="SUPFAM" id="SSF53474">
    <property type="entry name" value="alpha/beta-Hydrolases"/>
    <property type="match status" value="1"/>
</dbReference>
<keyword evidence="1 3" id="KW-0378">Hydrolase</keyword>
<feature type="domain" description="Alpha/beta hydrolase fold-3" evidence="2">
    <location>
        <begin position="68"/>
        <end position="277"/>
    </location>
</feature>
<dbReference type="Gene3D" id="3.40.50.1820">
    <property type="entry name" value="alpha/beta hydrolase"/>
    <property type="match status" value="1"/>
</dbReference>
<dbReference type="InterPro" id="IPR050300">
    <property type="entry name" value="GDXG_lipolytic_enzyme"/>
</dbReference>
<protein>
    <submittedName>
        <fullName evidence="3">Alpha/beta hydrolase</fullName>
    </submittedName>
</protein>
<dbReference type="RefSeq" id="WP_386674436.1">
    <property type="nucleotide sequence ID" value="NZ_JBHLTG010000008.1"/>
</dbReference>
<evidence type="ECO:0000313" key="4">
    <source>
        <dbReference type="Proteomes" id="UP001589896"/>
    </source>
</evidence>
<accession>A0ABV6RX68</accession>
<gene>
    <name evidence="3" type="ORF">ACFFGH_27405</name>
</gene>
<keyword evidence="4" id="KW-1185">Reference proteome</keyword>
<dbReference type="Pfam" id="PF07859">
    <property type="entry name" value="Abhydrolase_3"/>
    <property type="match status" value="1"/>
</dbReference>